<dbReference type="NCBIfam" id="TIGR00711">
    <property type="entry name" value="efflux_EmrB"/>
    <property type="match status" value="1"/>
</dbReference>
<protein>
    <submittedName>
        <fullName evidence="9">Drug resistance transporter, EmrB/QacA subfamily</fullName>
    </submittedName>
</protein>
<dbReference type="InterPro" id="IPR036259">
    <property type="entry name" value="MFS_trans_sf"/>
</dbReference>
<feature type="transmembrane region" description="Helical" evidence="7">
    <location>
        <begin position="206"/>
        <end position="226"/>
    </location>
</feature>
<accession>A0A1I2JN52</accession>
<dbReference type="CDD" id="cd17321">
    <property type="entry name" value="MFS_MMR_MDR_like"/>
    <property type="match status" value="1"/>
</dbReference>
<feature type="transmembrane region" description="Helical" evidence="7">
    <location>
        <begin position="56"/>
        <end position="74"/>
    </location>
</feature>
<evidence type="ECO:0000256" key="4">
    <source>
        <dbReference type="ARBA" id="ARBA00022692"/>
    </source>
</evidence>
<feature type="transmembrane region" description="Helical" evidence="7">
    <location>
        <begin position="144"/>
        <end position="166"/>
    </location>
</feature>
<dbReference type="RefSeq" id="WP_254791063.1">
    <property type="nucleotide sequence ID" value="NZ_FOND01000016.1"/>
</dbReference>
<evidence type="ECO:0000256" key="7">
    <source>
        <dbReference type="SAM" id="Phobius"/>
    </source>
</evidence>
<evidence type="ECO:0000256" key="1">
    <source>
        <dbReference type="ARBA" id="ARBA00004651"/>
    </source>
</evidence>
<dbReference type="PROSITE" id="PS50850">
    <property type="entry name" value="MFS"/>
    <property type="match status" value="1"/>
</dbReference>
<keyword evidence="5 7" id="KW-1133">Transmembrane helix</keyword>
<dbReference type="PANTHER" id="PTHR42718:SF42">
    <property type="entry name" value="EXPORT PROTEIN"/>
    <property type="match status" value="1"/>
</dbReference>
<gene>
    <name evidence="9" type="ORF">SAMN05216574_11667</name>
</gene>
<name>A0A1I2JN52_9ACTN</name>
<evidence type="ECO:0000256" key="5">
    <source>
        <dbReference type="ARBA" id="ARBA00022989"/>
    </source>
</evidence>
<feature type="transmembrane region" description="Helical" evidence="7">
    <location>
        <begin position="302"/>
        <end position="324"/>
    </location>
</feature>
<dbReference type="InterPro" id="IPR011701">
    <property type="entry name" value="MFS"/>
</dbReference>
<comment type="subcellular location">
    <subcellularLocation>
        <location evidence="1">Cell membrane</location>
        <topology evidence="1">Multi-pass membrane protein</topology>
    </subcellularLocation>
</comment>
<dbReference type="GO" id="GO:0022857">
    <property type="term" value="F:transmembrane transporter activity"/>
    <property type="evidence" value="ECO:0007669"/>
    <property type="project" value="InterPro"/>
</dbReference>
<feature type="transmembrane region" description="Helical" evidence="7">
    <location>
        <begin position="20"/>
        <end position="44"/>
    </location>
</feature>
<organism evidence="9 10">
    <name type="scientific">Blastococcus tunisiensis</name>
    <dbReference type="NCBI Taxonomy" id="1798228"/>
    <lineage>
        <taxon>Bacteria</taxon>
        <taxon>Bacillati</taxon>
        <taxon>Actinomycetota</taxon>
        <taxon>Actinomycetes</taxon>
        <taxon>Geodermatophilales</taxon>
        <taxon>Geodermatophilaceae</taxon>
        <taxon>Blastococcus</taxon>
    </lineage>
</organism>
<dbReference type="Gene3D" id="1.20.1720.10">
    <property type="entry name" value="Multidrug resistance protein D"/>
    <property type="match status" value="1"/>
</dbReference>
<feature type="transmembrane region" description="Helical" evidence="7">
    <location>
        <begin position="111"/>
        <end position="132"/>
    </location>
</feature>
<reference evidence="10" key="1">
    <citation type="submission" date="2016-10" db="EMBL/GenBank/DDBJ databases">
        <authorList>
            <person name="Varghese N."/>
            <person name="Submissions S."/>
        </authorList>
    </citation>
    <scope>NUCLEOTIDE SEQUENCE [LARGE SCALE GENOMIC DNA]</scope>
    <source>
        <strain evidence="10">DSM 46838</strain>
    </source>
</reference>
<feature type="transmembrane region" description="Helical" evidence="7">
    <location>
        <begin position="86"/>
        <end position="105"/>
    </location>
</feature>
<dbReference type="AlphaFoldDB" id="A0A1I2JN52"/>
<dbReference type="InterPro" id="IPR004638">
    <property type="entry name" value="EmrB-like"/>
</dbReference>
<feature type="transmembrane region" description="Helical" evidence="7">
    <location>
        <begin position="336"/>
        <end position="356"/>
    </location>
</feature>
<evidence type="ECO:0000256" key="6">
    <source>
        <dbReference type="ARBA" id="ARBA00023136"/>
    </source>
</evidence>
<dbReference type="PANTHER" id="PTHR42718">
    <property type="entry name" value="MAJOR FACILITATOR SUPERFAMILY MULTIDRUG TRANSPORTER MFSC"/>
    <property type="match status" value="1"/>
</dbReference>
<dbReference type="Pfam" id="PF07690">
    <property type="entry name" value="MFS_1"/>
    <property type="match status" value="1"/>
</dbReference>
<proteinExistence type="predicted"/>
<feature type="transmembrane region" description="Helical" evidence="7">
    <location>
        <begin position="232"/>
        <end position="253"/>
    </location>
</feature>
<feature type="transmembrane region" description="Helical" evidence="7">
    <location>
        <begin position="440"/>
        <end position="463"/>
    </location>
</feature>
<keyword evidence="2" id="KW-0813">Transport</keyword>
<evidence type="ECO:0000313" key="10">
    <source>
        <dbReference type="Proteomes" id="UP000198589"/>
    </source>
</evidence>
<evidence type="ECO:0000259" key="8">
    <source>
        <dbReference type="PROSITE" id="PS50850"/>
    </source>
</evidence>
<feature type="transmembrane region" description="Helical" evidence="7">
    <location>
        <begin position="172"/>
        <end position="194"/>
    </location>
</feature>
<feature type="transmembrane region" description="Helical" evidence="7">
    <location>
        <begin position="376"/>
        <end position="396"/>
    </location>
</feature>
<keyword evidence="4 7" id="KW-0812">Transmembrane</keyword>
<keyword evidence="3" id="KW-1003">Cell membrane</keyword>
<keyword evidence="6 7" id="KW-0472">Membrane</keyword>
<feature type="transmembrane region" description="Helical" evidence="7">
    <location>
        <begin position="274"/>
        <end position="296"/>
    </location>
</feature>
<dbReference type="EMBL" id="FOND01000016">
    <property type="protein sequence ID" value="SFF54111.1"/>
    <property type="molecule type" value="Genomic_DNA"/>
</dbReference>
<evidence type="ECO:0000313" key="9">
    <source>
        <dbReference type="EMBL" id="SFF54111.1"/>
    </source>
</evidence>
<feature type="domain" description="Major facilitator superfamily (MFS) profile" evidence="8">
    <location>
        <begin position="20"/>
        <end position="467"/>
    </location>
</feature>
<sequence>MTEGRSGAPVALGTAPGRWLVTVAVLASGMAFLDATAVQVALPAIGAEFGASLSGLQWTVTAYTLTLAALILLGGSLGDRYGRRRVFLIGVVWFAAASLLCGLAQDTVQLVAARALQGIGGALLTPGSLALIQSSFRPVDRARAIGLWTALGGIAGLIGPFLGGVLVDAVNWRLVFLINVPLAVVIVAVAGRHVPESRDPRHHGRFDYAGAALGALALGGLTYALISAGEQPAGADVLASAAVGVAAGAGFVVREQRATDPMLPPRLFRDRQFTGANAATLAVYGALGGSGLFLVLQLQTVLGYDATGAGAAMLPTILVITLLAPRFGALAQRIGPRLPMTVGPLVVAAGTLWLSGVDGSGPYVVEVLPGSLLQGLGMAITVAPLTATVLAAAPDAMAGIASGVNNAVARAAQLLAVAALPVLVGLGGDDYTDPAAFTGGFRAALLVCAALFAVGGTVAWATIRNDVLDTSADRPPSVGT</sequence>
<dbReference type="Gene3D" id="1.20.1250.20">
    <property type="entry name" value="MFS general substrate transporter like domains"/>
    <property type="match status" value="1"/>
</dbReference>
<dbReference type="SUPFAM" id="SSF103473">
    <property type="entry name" value="MFS general substrate transporter"/>
    <property type="match status" value="1"/>
</dbReference>
<dbReference type="GO" id="GO:0005886">
    <property type="term" value="C:plasma membrane"/>
    <property type="evidence" value="ECO:0007669"/>
    <property type="project" value="UniProtKB-SubCell"/>
</dbReference>
<keyword evidence="10" id="KW-1185">Reference proteome</keyword>
<evidence type="ECO:0000256" key="3">
    <source>
        <dbReference type="ARBA" id="ARBA00022475"/>
    </source>
</evidence>
<evidence type="ECO:0000256" key="2">
    <source>
        <dbReference type="ARBA" id="ARBA00022448"/>
    </source>
</evidence>
<feature type="transmembrane region" description="Helical" evidence="7">
    <location>
        <begin position="408"/>
        <end position="428"/>
    </location>
</feature>
<dbReference type="Proteomes" id="UP000198589">
    <property type="component" value="Unassembled WGS sequence"/>
</dbReference>
<dbReference type="InterPro" id="IPR020846">
    <property type="entry name" value="MFS_dom"/>
</dbReference>
<dbReference type="STRING" id="1798228.SAMN05216574_11667"/>